<dbReference type="InterPro" id="IPR012338">
    <property type="entry name" value="Beta-lactam/transpept-like"/>
</dbReference>
<accession>A0A4U0EZW5</accession>
<dbReference type="PANTHER" id="PTHR46825">
    <property type="entry name" value="D-ALANYL-D-ALANINE-CARBOXYPEPTIDASE/ENDOPEPTIDASE AMPH"/>
    <property type="match status" value="1"/>
</dbReference>
<feature type="domain" description="Beta-lactamase-related" evidence="2">
    <location>
        <begin position="40"/>
        <end position="351"/>
    </location>
</feature>
<dbReference type="SUPFAM" id="SSF56601">
    <property type="entry name" value="beta-lactamase/transpeptidase-like"/>
    <property type="match status" value="1"/>
</dbReference>
<dbReference type="EMBL" id="SUPL01000004">
    <property type="protein sequence ID" value="TJY35932.1"/>
    <property type="molecule type" value="Genomic_DNA"/>
</dbReference>
<dbReference type="InterPro" id="IPR050491">
    <property type="entry name" value="AmpC-like"/>
</dbReference>
<keyword evidence="1" id="KW-0812">Transmembrane</keyword>
<dbReference type="InterPro" id="IPR001466">
    <property type="entry name" value="Beta-lactam-related"/>
</dbReference>
<name>A0A4U0EZW5_9FLAO</name>
<feature type="transmembrane region" description="Helical" evidence="1">
    <location>
        <begin position="570"/>
        <end position="594"/>
    </location>
</feature>
<evidence type="ECO:0000256" key="1">
    <source>
        <dbReference type="SAM" id="Phobius"/>
    </source>
</evidence>
<feature type="transmembrane region" description="Helical" evidence="1">
    <location>
        <begin position="545"/>
        <end position="563"/>
    </location>
</feature>
<gene>
    <name evidence="3" type="ORF">E5167_08690</name>
</gene>
<keyword evidence="1" id="KW-0472">Membrane</keyword>
<dbReference type="Pfam" id="PF00144">
    <property type="entry name" value="Beta-lactamase"/>
    <property type="match status" value="1"/>
</dbReference>
<evidence type="ECO:0000313" key="3">
    <source>
        <dbReference type="EMBL" id="TJY35932.1"/>
    </source>
</evidence>
<dbReference type="PANTHER" id="PTHR46825:SF9">
    <property type="entry name" value="BETA-LACTAMASE-RELATED DOMAIN-CONTAINING PROTEIN"/>
    <property type="match status" value="1"/>
</dbReference>
<dbReference type="AlphaFoldDB" id="A0A4U0EZW5"/>
<protein>
    <submittedName>
        <fullName evidence="3">Beta-lactamase family protein</fullName>
    </submittedName>
</protein>
<keyword evidence="1" id="KW-1133">Transmembrane helix</keyword>
<keyword evidence="4" id="KW-1185">Reference proteome</keyword>
<feature type="transmembrane region" description="Helical" evidence="1">
    <location>
        <begin position="512"/>
        <end position="530"/>
    </location>
</feature>
<sequence>MIKYLFLLFIIFFSNMSMAQKSELLEKKLKRILIDENLTGAVWSTVDNEIITTGALGLKNSNSKKLINSKNSVQVGSLAKVLIATGMLRLSSQGKIDIDSPVNKVLPNIVFDNPWKNTNPVTIRDLLNHTSGLEDARFWQVFSTKPTYNSPLEKIFLKDPSVLKIRTKPGSRFSYSNMGYSMLGLIIEKITHESYEDYLNTNLLKPLGMNNSTFKFVSQKGRNADENLIMGHFDDGTTQENIPMYLRPAGQFTTTANDMALFAKFLMSDGTINGESFVKTELLKQMGRPVSIESNKEGLNSGYQFGLSYRDRYGVVGYFHRGNTVGFRAIFYLFPEEKKAFFISFNTDSETANYQKFNEVFIEHLGIEKKLKTTSNISLDSDIDVYEGFYRLNPVRFEKFAYLDLLFNSIQVNKIDNELIVKSIQNNSYALLPVSENLFRKQDRVRVSHVLYEQNNKQLISDGLVTYEKVSVLYLVLMWLNLILGLLGVIIILIRGFYFLIKKQLFSGKQALTVPFISMMLLFLPLPFLMNQSFLSLGDLTFENILLALVTGVLPIAIIFGFIKAVRNKAYVIDTLSILFTLQWIIVLICWNIIPFRLWA</sequence>
<reference evidence="3 4" key="1">
    <citation type="submission" date="2019-04" db="EMBL/GenBank/DDBJ databases">
        <title>Lacinutrix sp. nov., isolated from marine water.</title>
        <authorList>
            <person name="Kim W."/>
        </authorList>
    </citation>
    <scope>NUCLEOTIDE SEQUENCE [LARGE SCALE GENOMIC DNA]</scope>
    <source>
        <strain evidence="3 4">CAU 1491</strain>
    </source>
</reference>
<comment type="caution">
    <text evidence="3">The sequence shown here is derived from an EMBL/GenBank/DDBJ whole genome shotgun (WGS) entry which is preliminary data.</text>
</comment>
<dbReference type="OrthoDB" id="1522765at2"/>
<organism evidence="3 4">
    <name type="scientific">Pontimicrobium aquaticum</name>
    <dbReference type="NCBI Taxonomy" id="2565367"/>
    <lineage>
        <taxon>Bacteria</taxon>
        <taxon>Pseudomonadati</taxon>
        <taxon>Bacteroidota</taxon>
        <taxon>Flavobacteriia</taxon>
        <taxon>Flavobacteriales</taxon>
        <taxon>Flavobacteriaceae</taxon>
        <taxon>Pontimicrobium</taxon>
    </lineage>
</organism>
<evidence type="ECO:0000259" key="2">
    <source>
        <dbReference type="Pfam" id="PF00144"/>
    </source>
</evidence>
<dbReference type="Gene3D" id="3.40.710.10">
    <property type="entry name" value="DD-peptidase/beta-lactamase superfamily"/>
    <property type="match status" value="1"/>
</dbReference>
<feature type="transmembrane region" description="Helical" evidence="1">
    <location>
        <begin position="472"/>
        <end position="500"/>
    </location>
</feature>
<proteinExistence type="predicted"/>
<dbReference type="Proteomes" id="UP000307657">
    <property type="component" value="Unassembled WGS sequence"/>
</dbReference>
<evidence type="ECO:0000313" key="4">
    <source>
        <dbReference type="Proteomes" id="UP000307657"/>
    </source>
</evidence>